<accession>A0A4S2MQ72</accession>
<keyword evidence="2" id="KW-1185">Reference proteome</keyword>
<name>A0A4S2MQ72_9PEZI</name>
<evidence type="ECO:0000313" key="2">
    <source>
        <dbReference type="Proteomes" id="UP000298138"/>
    </source>
</evidence>
<evidence type="ECO:0000313" key="1">
    <source>
        <dbReference type="EMBL" id="TGZ76487.1"/>
    </source>
</evidence>
<organism evidence="1 2">
    <name type="scientific">Ascodesmis nigricans</name>
    <dbReference type="NCBI Taxonomy" id="341454"/>
    <lineage>
        <taxon>Eukaryota</taxon>
        <taxon>Fungi</taxon>
        <taxon>Dikarya</taxon>
        <taxon>Ascomycota</taxon>
        <taxon>Pezizomycotina</taxon>
        <taxon>Pezizomycetes</taxon>
        <taxon>Pezizales</taxon>
        <taxon>Ascodesmidaceae</taxon>
        <taxon>Ascodesmis</taxon>
    </lineage>
</organism>
<sequence length="173" mass="19177">MKRDTPPRLFGLPDFGLNQVNPGKPWKYGKRETRCCGDTRLDSLDLIRTVRTGFATARHHKHPSRWQTHPTITPVAICLTLLHHISPTASMCVGVCVGELFDPRPSRLSRQVGTPPLTSLTSLTSLTFSYFSHTHPTTPQFRPQVQYVVSHITVDGSYEPTPPSPTPPAIVAS</sequence>
<dbReference type="InParanoid" id="A0A4S2MQ72"/>
<reference evidence="1 2" key="1">
    <citation type="submission" date="2019-04" db="EMBL/GenBank/DDBJ databases">
        <title>Comparative genomics and transcriptomics to analyze fruiting body development in filamentous ascomycetes.</title>
        <authorList>
            <consortium name="DOE Joint Genome Institute"/>
            <person name="Lutkenhaus R."/>
            <person name="Traeger S."/>
            <person name="Breuer J."/>
            <person name="Kuo A."/>
            <person name="Lipzen A."/>
            <person name="Pangilinan J."/>
            <person name="Dilworth D."/>
            <person name="Sandor L."/>
            <person name="Poggeler S."/>
            <person name="Barry K."/>
            <person name="Grigoriev I.V."/>
            <person name="Nowrousian M."/>
        </authorList>
    </citation>
    <scope>NUCLEOTIDE SEQUENCE [LARGE SCALE GENOMIC DNA]</scope>
    <source>
        <strain evidence="1 2">CBS 389.68</strain>
    </source>
</reference>
<protein>
    <submittedName>
        <fullName evidence="1">Uncharacterized protein</fullName>
    </submittedName>
</protein>
<proteinExistence type="predicted"/>
<dbReference type="Proteomes" id="UP000298138">
    <property type="component" value="Unassembled WGS sequence"/>
</dbReference>
<dbReference type="EMBL" id="ML220176">
    <property type="protein sequence ID" value="TGZ76487.1"/>
    <property type="molecule type" value="Genomic_DNA"/>
</dbReference>
<gene>
    <name evidence="1" type="ORF">EX30DRAFT_245998</name>
</gene>
<dbReference type="AlphaFoldDB" id="A0A4S2MQ72"/>